<dbReference type="Pfam" id="PF01936">
    <property type="entry name" value="NYN"/>
    <property type="match status" value="1"/>
</dbReference>
<evidence type="ECO:0000313" key="3">
    <source>
        <dbReference type="EMBL" id="NNH14043.1"/>
    </source>
</evidence>
<feature type="compositionally biased region" description="Gly residues" evidence="1">
    <location>
        <begin position="299"/>
        <end position="310"/>
    </location>
</feature>
<feature type="region of interest" description="Disordered" evidence="1">
    <location>
        <begin position="246"/>
        <end position="396"/>
    </location>
</feature>
<proteinExistence type="predicted"/>
<dbReference type="PANTHER" id="PTHR35811:SF1">
    <property type="entry name" value="HTH OST-TYPE DOMAIN-CONTAINING PROTEIN"/>
    <property type="match status" value="1"/>
</dbReference>
<feature type="compositionally biased region" description="Low complexity" evidence="1">
    <location>
        <begin position="351"/>
        <end position="375"/>
    </location>
</feature>
<feature type="compositionally biased region" description="Basic residues" evidence="1">
    <location>
        <begin position="443"/>
        <end position="457"/>
    </location>
</feature>
<dbReference type="PROSITE" id="PS51644">
    <property type="entry name" value="HTH_OST"/>
    <property type="match status" value="1"/>
</dbReference>
<evidence type="ECO:0000313" key="4">
    <source>
        <dbReference type="Proteomes" id="UP000542973"/>
    </source>
</evidence>
<dbReference type="InterPro" id="IPR021139">
    <property type="entry name" value="NYN"/>
</dbReference>
<sequence length="463" mass="49107">MNPNPRQGTATLAVLIDADNAGPGIVEGLLAEVAKYGVAAVKRIYGDWTKPNLSGWKECLLSHSIQPIQQFRYTVGKNATDSAMIIDAMDLLYTGRFDGFCIVSSDSDFTRLASRIREQGLTVYGFGERKTPKPFVTACDKFIYSDLLRGDVGADEADEAAAPARRRSGGELRQDTRLVRLLQSAAQAVSDEEGWTTLGSMGTHIAKQAPEFDSRNYGYGKLSELVAATGLFEVETRNGGNNKTIWVRLKRRGEQRSGEQRGGEQRGGEQRGGEQRGGEQRGGEQRAGEQRGDRHDHAGQGGQGRGGQRGRGSAAPEPALEPALEPAPAEAAPAVGEPVPAPEPEQFDEPAVAAATEQAGHAAHGNPEPAAAPRSARGRRASRRPDVKLSDTPWPIDSTVFAAPAAAGEALEVPGADAPAMAEPEEPVETAGSVQSSEAAPPARKRRSPAPRKRAAKKSAAAE</sequence>
<feature type="compositionally biased region" description="Low complexity" evidence="1">
    <location>
        <begin position="311"/>
        <end position="338"/>
    </location>
</feature>
<dbReference type="InterPro" id="IPR041966">
    <property type="entry name" value="LOTUS-like"/>
</dbReference>
<name>A0A849BJZ8_9BURK</name>
<dbReference type="Pfam" id="PF12872">
    <property type="entry name" value="OST-HTH"/>
    <property type="match status" value="1"/>
</dbReference>
<feature type="domain" description="HTH OST-type" evidence="2">
    <location>
        <begin position="174"/>
        <end position="251"/>
    </location>
</feature>
<dbReference type="RefSeq" id="WP_151022907.1">
    <property type="nucleotide sequence ID" value="NZ_BAAAEB010000006.1"/>
</dbReference>
<feature type="compositionally biased region" description="Low complexity" evidence="1">
    <location>
        <begin position="408"/>
        <end position="422"/>
    </location>
</feature>
<feature type="region of interest" description="Disordered" evidence="1">
    <location>
        <begin position="408"/>
        <end position="463"/>
    </location>
</feature>
<protein>
    <submittedName>
        <fullName evidence="3">NYN domain-containing protein</fullName>
    </submittedName>
</protein>
<dbReference type="GO" id="GO:0004540">
    <property type="term" value="F:RNA nuclease activity"/>
    <property type="evidence" value="ECO:0007669"/>
    <property type="project" value="InterPro"/>
</dbReference>
<dbReference type="PANTHER" id="PTHR35811">
    <property type="entry name" value="SLR1870 PROTEIN"/>
    <property type="match status" value="1"/>
</dbReference>
<dbReference type="Gene3D" id="3.30.420.610">
    <property type="entry name" value="LOTUS domain-like"/>
    <property type="match status" value="1"/>
</dbReference>
<evidence type="ECO:0000256" key="1">
    <source>
        <dbReference type="SAM" id="MobiDB-lite"/>
    </source>
</evidence>
<dbReference type="CDD" id="cd10146">
    <property type="entry name" value="LabA_like_C"/>
    <property type="match status" value="1"/>
</dbReference>
<dbReference type="InterPro" id="IPR025605">
    <property type="entry name" value="OST-HTH/LOTUS_dom"/>
</dbReference>
<organism evidence="3 4">
    <name type="scientific">Cupriavidus gilardii</name>
    <dbReference type="NCBI Taxonomy" id="82541"/>
    <lineage>
        <taxon>Bacteria</taxon>
        <taxon>Pseudomonadati</taxon>
        <taxon>Pseudomonadota</taxon>
        <taxon>Betaproteobacteria</taxon>
        <taxon>Burkholderiales</taxon>
        <taxon>Burkholderiaceae</taxon>
        <taxon>Cupriavidus</taxon>
    </lineage>
</organism>
<dbReference type="AlphaFoldDB" id="A0A849BJZ8"/>
<accession>A0A849BJZ8</accession>
<evidence type="ECO:0000259" key="2">
    <source>
        <dbReference type="PROSITE" id="PS51644"/>
    </source>
</evidence>
<reference evidence="3 4" key="1">
    <citation type="submission" date="2020-05" db="EMBL/GenBank/DDBJ databases">
        <title>MicrobeNet Type strains.</title>
        <authorList>
            <person name="Nicholson A.C."/>
        </authorList>
    </citation>
    <scope>NUCLEOTIDE SEQUENCE [LARGE SCALE GENOMIC DNA]</scope>
    <source>
        <strain evidence="3 4">ATCC 700815</strain>
    </source>
</reference>
<gene>
    <name evidence="3" type="ORF">HLB16_24650</name>
</gene>
<dbReference type="EMBL" id="JABEMD010000072">
    <property type="protein sequence ID" value="NNH14043.1"/>
    <property type="molecule type" value="Genomic_DNA"/>
</dbReference>
<dbReference type="Proteomes" id="UP000542973">
    <property type="component" value="Unassembled WGS sequence"/>
</dbReference>
<dbReference type="Gene3D" id="3.40.50.1010">
    <property type="entry name" value="5'-nuclease"/>
    <property type="match status" value="1"/>
</dbReference>
<comment type="caution">
    <text evidence="3">The sequence shown here is derived from an EMBL/GenBank/DDBJ whole genome shotgun (WGS) entry which is preliminary data.</text>
</comment>
<feature type="compositionally biased region" description="Basic and acidic residues" evidence="1">
    <location>
        <begin position="252"/>
        <end position="298"/>
    </location>
</feature>
<dbReference type="CDD" id="cd11297">
    <property type="entry name" value="PIN_LabA-like_N_1"/>
    <property type="match status" value="1"/>
</dbReference>